<dbReference type="AlphaFoldDB" id="A0A6S6XXQ3"/>
<evidence type="ECO:0000313" key="3">
    <source>
        <dbReference type="Proteomes" id="UP000515733"/>
    </source>
</evidence>
<dbReference type="Proteomes" id="UP000515733">
    <property type="component" value="Chromosome"/>
</dbReference>
<evidence type="ECO:0000313" key="2">
    <source>
        <dbReference type="EMBL" id="CAB1370774.1"/>
    </source>
</evidence>
<proteinExistence type="predicted"/>
<keyword evidence="3" id="KW-1185">Reference proteome</keyword>
<protein>
    <submittedName>
        <fullName evidence="2">Uncharacterized protein</fullName>
    </submittedName>
</protein>
<reference evidence="2 3" key="1">
    <citation type="submission" date="2020-03" db="EMBL/GenBank/DDBJ databases">
        <authorList>
            <consortium name="Genoscope - CEA"/>
            <person name="William W."/>
        </authorList>
    </citation>
    <scope>NUCLEOTIDE SEQUENCE [LARGE SCALE GENOMIC DNA]</scope>
    <source>
        <strain evidence="3">DSM 16959</strain>
    </source>
</reference>
<dbReference type="KEGG" id="doe:DENOEST_3620"/>
<name>A0A6S6XXQ3_9PROT</name>
<dbReference type="EMBL" id="LR778301">
    <property type="protein sequence ID" value="CAB1370774.1"/>
    <property type="molecule type" value="Genomic_DNA"/>
</dbReference>
<organism evidence="2 3">
    <name type="scientific">Denitratisoma oestradiolicum</name>
    <dbReference type="NCBI Taxonomy" id="311182"/>
    <lineage>
        <taxon>Bacteria</taxon>
        <taxon>Pseudomonadati</taxon>
        <taxon>Pseudomonadota</taxon>
        <taxon>Betaproteobacteria</taxon>
        <taxon>Nitrosomonadales</taxon>
        <taxon>Sterolibacteriaceae</taxon>
        <taxon>Denitratisoma</taxon>
    </lineage>
</organism>
<feature type="region of interest" description="Disordered" evidence="1">
    <location>
        <begin position="1"/>
        <end position="20"/>
    </location>
</feature>
<evidence type="ECO:0000256" key="1">
    <source>
        <dbReference type="SAM" id="MobiDB-lite"/>
    </source>
</evidence>
<feature type="compositionally biased region" description="Polar residues" evidence="1">
    <location>
        <begin position="1"/>
        <end position="12"/>
    </location>
</feature>
<sequence length="271" mass="30095">MVMRSNPVTQLQPPKLGTPKSAKISYSLHETGSLLVGDMFLSGYLNDCVQMVEYFGPLRSFLLLKGGYERGANTETIDRVVAHATDTIAWAVKMRDDGYHQINTISFLSEWAALEAGNENVVAAIIGTVRNAAEAAADKFQKGRFDAGAWPWSDDQCLEIAQKLDQKAKDKTQDRGWNASGRLVVLFGWLGVTLEIDPVSAEKFNEASMIRNVIVHRYGRLRASDICRTPHLAGWEGKTLPMTAERMREYNEAMVAIHLAISNAIHAKGWK</sequence>
<accession>A0A6S6XXQ3</accession>
<gene>
    <name evidence="2" type="ORF">DENOEST_3620</name>
</gene>